<dbReference type="Pfam" id="PF11990">
    <property type="entry name" value="DUF3487"/>
    <property type="match status" value="1"/>
</dbReference>
<accession>A0A9E4K223</accession>
<protein>
    <submittedName>
        <fullName evidence="1">TIGR03750 family conjugal transfer protein</fullName>
    </submittedName>
</protein>
<dbReference type="Proteomes" id="UP000886687">
    <property type="component" value="Unassembled WGS sequence"/>
</dbReference>
<sequence>MREIPDLAPNRMDRVPIVVMSCTAKEVEMAFGVSLVSSIVLGLISGIFFGMGIGVTIGAVIFLGGSFGTMRILAYVKRGKPEGYYLQQMQIYKQNMGFGKAPFIYRPEYYEGFRTALQGDKG</sequence>
<proteinExistence type="predicted"/>
<gene>
    <name evidence="1" type="ORF">JAZ04_01630</name>
</gene>
<comment type="caution">
    <text evidence="1">The sequence shown here is derived from an EMBL/GenBank/DDBJ whole genome shotgun (WGS) entry which is preliminary data.</text>
</comment>
<dbReference type="AlphaFoldDB" id="A0A9E4K223"/>
<dbReference type="EMBL" id="JAEPDI010000001">
    <property type="protein sequence ID" value="MCG7937543.1"/>
    <property type="molecule type" value="Genomic_DNA"/>
</dbReference>
<evidence type="ECO:0000313" key="2">
    <source>
        <dbReference type="Proteomes" id="UP000886687"/>
    </source>
</evidence>
<reference evidence="1" key="1">
    <citation type="journal article" date="2021" name="Proc. Natl. Acad. Sci. U.S.A.">
        <title>Global biogeography of chemosynthetic symbionts reveals both localized and globally distributed symbiont groups. .</title>
        <authorList>
            <person name="Osvatic J.T."/>
            <person name="Wilkins L.G.E."/>
            <person name="Leibrecht L."/>
            <person name="Leray M."/>
            <person name="Zauner S."/>
            <person name="Polzin J."/>
            <person name="Camacho Y."/>
            <person name="Gros O."/>
            <person name="van Gils J.A."/>
            <person name="Eisen J.A."/>
            <person name="Petersen J.M."/>
            <person name="Yuen B."/>
        </authorList>
    </citation>
    <scope>NUCLEOTIDE SEQUENCE</scope>
    <source>
        <strain evidence="1">MAGL173</strain>
    </source>
</reference>
<evidence type="ECO:0000313" key="1">
    <source>
        <dbReference type="EMBL" id="MCG7937543.1"/>
    </source>
</evidence>
<name>A0A9E4K223_9GAMM</name>
<organism evidence="1 2">
    <name type="scientific">Candidatus Thiodiazotropha lotti</name>
    <dbReference type="NCBI Taxonomy" id="2792787"/>
    <lineage>
        <taxon>Bacteria</taxon>
        <taxon>Pseudomonadati</taxon>
        <taxon>Pseudomonadota</taxon>
        <taxon>Gammaproteobacteria</taxon>
        <taxon>Chromatiales</taxon>
        <taxon>Sedimenticolaceae</taxon>
        <taxon>Candidatus Thiodiazotropha</taxon>
    </lineage>
</organism>
<dbReference type="InterPro" id="IPR021877">
    <property type="entry name" value="DUF3487"/>
</dbReference>